<gene>
    <name evidence="1" type="ORF">BO88DRAFT_62842</name>
</gene>
<proteinExistence type="predicted"/>
<dbReference type="Proteomes" id="UP000248405">
    <property type="component" value="Unassembled WGS sequence"/>
</dbReference>
<evidence type="ECO:0000313" key="2">
    <source>
        <dbReference type="Proteomes" id="UP000248405"/>
    </source>
</evidence>
<accession>A0A319BZR2</accession>
<protein>
    <submittedName>
        <fullName evidence="1">Uncharacterized protein</fullName>
    </submittedName>
</protein>
<dbReference type="EMBL" id="KZ821626">
    <property type="protein sequence ID" value="PYH68658.1"/>
    <property type="molecule type" value="Genomic_DNA"/>
</dbReference>
<reference evidence="1" key="1">
    <citation type="submission" date="2016-12" db="EMBL/GenBank/DDBJ databases">
        <title>The genomes of Aspergillus section Nigri reveals drivers in fungal speciation.</title>
        <authorList>
            <consortium name="DOE Joint Genome Institute"/>
            <person name="Vesth T.C."/>
            <person name="Nybo J."/>
            <person name="Theobald S."/>
            <person name="Brandl J."/>
            <person name="Frisvad J.C."/>
            <person name="Nielsen K.F."/>
            <person name="Lyhne E.K."/>
            <person name="Kogle M.E."/>
            <person name="Kuo A."/>
            <person name="Riley R."/>
            <person name="Clum A."/>
            <person name="Nolan M."/>
            <person name="Lipzen A."/>
            <person name="Salamov A."/>
            <person name="Henrissat B."/>
            <person name="Wiebenga A."/>
            <person name="De Vries R.P."/>
            <person name="Grigoriev I.V."/>
            <person name="Mortensen U.H."/>
            <person name="Andersen M.R."/>
            <person name="Baker S.E."/>
        </authorList>
    </citation>
    <scope>NUCLEOTIDE SEQUENCE [LARGE SCALE GENOMIC DNA]</scope>
    <source>
        <strain evidence="1">CBS 113365</strain>
    </source>
</reference>
<sequence length="162" mass="17744">MFPALTSALPLTLDRSTSSFSSIFYLAPISRYLFASLGLSPEAIAIDERLLGALRSSWSQSHPVVLVITSVSSFVRLKNSNFLYLLSEMSDTRAARLAAQRSSPPPANYIHVAHSPEQVAPILEAPQGADYLPEVTATHVEKEDNVLAYLATKEFYITLFLG</sequence>
<organism evidence="1 2">
    <name type="scientific">Aspergillus vadensis (strain CBS 113365 / IMI 142717 / IBT 24658)</name>
    <dbReference type="NCBI Taxonomy" id="1448311"/>
    <lineage>
        <taxon>Eukaryota</taxon>
        <taxon>Fungi</taxon>
        <taxon>Dikarya</taxon>
        <taxon>Ascomycota</taxon>
        <taxon>Pezizomycotina</taxon>
        <taxon>Eurotiomycetes</taxon>
        <taxon>Eurotiomycetidae</taxon>
        <taxon>Eurotiales</taxon>
        <taxon>Aspergillaceae</taxon>
        <taxon>Aspergillus</taxon>
        <taxon>Aspergillus subgen. Circumdati</taxon>
    </lineage>
</organism>
<dbReference type="RefSeq" id="XP_025562452.1">
    <property type="nucleotide sequence ID" value="XM_025713022.1"/>
</dbReference>
<dbReference type="AlphaFoldDB" id="A0A319BZR2"/>
<dbReference type="GeneID" id="37217614"/>
<name>A0A319BZR2_ASPVC</name>
<keyword evidence="2" id="KW-1185">Reference proteome</keyword>
<evidence type="ECO:0000313" key="1">
    <source>
        <dbReference type="EMBL" id="PYH68658.1"/>
    </source>
</evidence>